<dbReference type="Gene3D" id="3.40.190.150">
    <property type="entry name" value="Bordetella uptake gene, domain 1"/>
    <property type="match status" value="1"/>
</dbReference>
<evidence type="ECO:0000313" key="4">
    <source>
        <dbReference type="Proteomes" id="UP001595640"/>
    </source>
</evidence>
<feature type="chain" id="PRO_5045455661" evidence="2">
    <location>
        <begin position="26"/>
        <end position="325"/>
    </location>
</feature>
<dbReference type="EMBL" id="JBHRUH010000031">
    <property type="protein sequence ID" value="MFC3293520.1"/>
    <property type="molecule type" value="Genomic_DNA"/>
</dbReference>
<dbReference type="Gene3D" id="3.40.190.10">
    <property type="entry name" value="Periplasmic binding protein-like II"/>
    <property type="match status" value="1"/>
</dbReference>
<feature type="signal peptide" evidence="2">
    <location>
        <begin position="1"/>
        <end position="25"/>
    </location>
</feature>
<proteinExistence type="inferred from homology"/>
<keyword evidence="2" id="KW-0732">Signal</keyword>
<gene>
    <name evidence="3" type="ORF">ACFOEI_15800</name>
</gene>
<evidence type="ECO:0000313" key="3">
    <source>
        <dbReference type="EMBL" id="MFC3293520.1"/>
    </source>
</evidence>
<keyword evidence="4" id="KW-1185">Reference proteome</keyword>
<reference evidence="4" key="1">
    <citation type="journal article" date="2019" name="Int. J. Syst. Evol. Microbiol.">
        <title>The Global Catalogue of Microorganisms (GCM) 10K type strain sequencing project: providing services to taxonomists for standard genome sequencing and annotation.</title>
        <authorList>
            <consortium name="The Broad Institute Genomics Platform"/>
            <consortium name="The Broad Institute Genome Sequencing Center for Infectious Disease"/>
            <person name="Wu L."/>
            <person name="Ma J."/>
        </authorList>
    </citation>
    <scope>NUCLEOTIDE SEQUENCE [LARGE SCALE GENOMIC DNA]</scope>
    <source>
        <strain evidence="4">KCTC 12847</strain>
    </source>
</reference>
<dbReference type="PIRSF" id="PIRSF017082">
    <property type="entry name" value="YflP"/>
    <property type="match status" value="1"/>
</dbReference>
<protein>
    <submittedName>
        <fullName evidence="3">Bug family tripartite tricarboxylate transporter substrate binding protein</fullName>
    </submittedName>
</protein>
<comment type="similarity">
    <text evidence="1">Belongs to the UPF0065 (bug) family.</text>
</comment>
<name>A0ABV7M4Y7_9GAMM</name>
<comment type="caution">
    <text evidence="3">The sequence shown here is derived from an EMBL/GenBank/DDBJ whole genome shotgun (WGS) entry which is preliminary data.</text>
</comment>
<dbReference type="SUPFAM" id="SSF53850">
    <property type="entry name" value="Periplasmic binding protein-like II"/>
    <property type="match status" value="1"/>
</dbReference>
<evidence type="ECO:0000256" key="1">
    <source>
        <dbReference type="ARBA" id="ARBA00006987"/>
    </source>
</evidence>
<accession>A0ABV7M4Y7</accession>
<dbReference type="InterPro" id="IPR005064">
    <property type="entry name" value="BUG"/>
</dbReference>
<dbReference type="CDD" id="cd07012">
    <property type="entry name" value="PBP2_Bug_TTT"/>
    <property type="match status" value="1"/>
</dbReference>
<dbReference type="Pfam" id="PF03401">
    <property type="entry name" value="TctC"/>
    <property type="match status" value="1"/>
</dbReference>
<dbReference type="PANTHER" id="PTHR42928:SF5">
    <property type="entry name" value="BLR1237 PROTEIN"/>
    <property type="match status" value="1"/>
</dbReference>
<organism evidence="3 4">
    <name type="scientific">Modicisalibacter luteus</name>
    <dbReference type="NCBI Taxonomy" id="453962"/>
    <lineage>
        <taxon>Bacteria</taxon>
        <taxon>Pseudomonadati</taxon>
        <taxon>Pseudomonadota</taxon>
        <taxon>Gammaproteobacteria</taxon>
        <taxon>Oceanospirillales</taxon>
        <taxon>Halomonadaceae</taxon>
        <taxon>Modicisalibacter</taxon>
    </lineage>
</organism>
<evidence type="ECO:0000256" key="2">
    <source>
        <dbReference type="SAM" id="SignalP"/>
    </source>
</evidence>
<dbReference type="PANTHER" id="PTHR42928">
    <property type="entry name" value="TRICARBOXYLATE-BINDING PROTEIN"/>
    <property type="match status" value="1"/>
</dbReference>
<sequence>MKRKFLTLTFAIASLGLSSLTTVQAAEDDYPAKDIKLVIPFGPGGATDIIFRLVSQEAEKNFDQSIVPVNMQGAGATRGSREVKNADPDGYTLLGSHDTIALSKLAGMVDYSYGAFEPIALLTQTVNIPTTYADHPVENADGIAQYVSENPGDVRVGIIPSSTDHFFWIQFFESAGIPLEDVRLVSYPDTGSQVSALLAHEIDFSMLNMPSGGSFFEEGSFRPLGVAYDERLDALPDTPTLKEQGIDLVNATSRGLFAPKGTPDDKIQIIADAYEKALENETVISRIENEFGSVVNFKSPEEYQQFLTDNEAALTKVAENIDFSK</sequence>
<dbReference type="InterPro" id="IPR042100">
    <property type="entry name" value="Bug_dom1"/>
</dbReference>
<dbReference type="RefSeq" id="WP_019017787.1">
    <property type="nucleotide sequence ID" value="NZ_BMXD01000001.1"/>
</dbReference>
<dbReference type="Proteomes" id="UP001595640">
    <property type="component" value="Unassembled WGS sequence"/>
</dbReference>